<name>A0A6L2NG43_TANCI</name>
<comment type="caution">
    <text evidence="2">The sequence shown here is derived from an EMBL/GenBank/DDBJ whole genome shotgun (WGS) entry which is preliminary data.</text>
</comment>
<reference evidence="2" key="1">
    <citation type="journal article" date="2019" name="Sci. Rep.">
        <title>Draft genome of Tanacetum cinerariifolium, the natural source of mosquito coil.</title>
        <authorList>
            <person name="Yamashiro T."/>
            <person name="Shiraishi A."/>
            <person name="Satake H."/>
            <person name="Nakayama K."/>
        </authorList>
    </citation>
    <scope>NUCLEOTIDE SEQUENCE</scope>
</reference>
<dbReference type="AlphaFoldDB" id="A0A6L2NG43"/>
<organism evidence="2">
    <name type="scientific">Tanacetum cinerariifolium</name>
    <name type="common">Dalmatian daisy</name>
    <name type="synonym">Chrysanthemum cinerariifolium</name>
    <dbReference type="NCBI Taxonomy" id="118510"/>
    <lineage>
        <taxon>Eukaryota</taxon>
        <taxon>Viridiplantae</taxon>
        <taxon>Streptophyta</taxon>
        <taxon>Embryophyta</taxon>
        <taxon>Tracheophyta</taxon>
        <taxon>Spermatophyta</taxon>
        <taxon>Magnoliopsida</taxon>
        <taxon>eudicotyledons</taxon>
        <taxon>Gunneridae</taxon>
        <taxon>Pentapetalae</taxon>
        <taxon>asterids</taxon>
        <taxon>campanulids</taxon>
        <taxon>Asterales</taxon>
        <taxon>Asteraceae</taxon>
        <taxon>Asteroideae</taxon>
        <taxon>Anthemideae</taxon>
        <taxon>Anthemidinae</taxon>
        <taxon>Tanacetum</taxon>
    </lineage>
</organism>
<gene>
    <name evidence="2" type="ORF">Tci_055492</name>
</gene>
<proteinExistence type="predicted"/>
<feature type="compositionally biased region" description="Polar residues" evidence="1">
    <location>
        <begin position="197"/>
        <end position="208"/>
    </location>
</feature>
<sequence>MDGYTQRRQCKSYNIRRLEKVKLTPKGNKTYARNSAPRSSFELTTVFPSISTCSYRPKRAYRIKKEVQAISRNFHHKSIVGCRRRDFRRLLSVFSKAGTNDVPIEILDYLSCKNILDIFRGPVISPSEKGRKKDTSMNPEQHQASLGRSPNKAAMETDTQEKDKNKAKNDKTKHAMEKIEKDKVIRSRKSKVKARGQQKSTPGKSKSNPAKPKHKKSKENTI</sequence>
<feature type="compositionally biased region" description="Polar residues" evidence="1">
    <location>
        <begin position="136"/>
        <end position="148"/>
    </location>
</feature>
<dbReference type="EMBL" id="BKCJ010008697">
    <property type="protein sequence ID" value="GEU83514.1"/>
    <property type="molecule type" value="Genomic_DNA"/>
</dbReference>
<feature type="compositionally biased region" description="Basic residues" evidence="1">
    <location>
        <begin position="211"/>
        <end position="222"/>
    </location>
</feature>
<feature type="compositionally biased region" description="Basic and acidic residues" evidence="1">
    <location>
        <begin position="159"/>
        <end position="185"/>
    </location>
</feature>
<feature type="compositionally biased region" description="Basic residues" evidence="1">
    <location>
        <begin position="186"/>
        <end position="196"/>
    </location>
</feature>
<accession>A0A6L2NG43</accession>
<evidence type="ECO:0000313" key="2">
    <source>
        <dbReference type="EMBL" id="GEU83514.1"/>
    </source>
</evidence>
<protein>
    <submittedName>
        <fullName evidence="2">Carboxyl terminus of HSC70-interacting protein</fullName>
    </submittedName>
</protein>
<feature type="region of interest" description="Disordered" evidence="1">
    <location>
        <begin position="123"/>
        <end position="222"/>
    </location>
</feature>
<evidence type="ECO:0000256" key="1">
    <source>
        <dbReference type="SAM" id="MobiDB-lite"/>
    </source>
</evidence>